<dbReference type="GO" id="GO:0005524">
    <property type="term" value="F:ATP binding"/>
    <property type="evidence" value="ECO:0007669"/>
    <property type="project" value="InterPro"/>
</dbReference>
<dbReference type="InterPro" id="IPR013670">
    <property type="entry name" value="EcoEI_R_C_dom"/>
</dbReference>
<keyword evidence="3" id="KW-0067">ATP-binding</keyword>
<accession>A0A7T4T3X2</accession>
<feature type="coiled-coil region" evidence="1">
    <location>
        <begin position="155"/>
        <end position="196"/>
    </location>
</feature>
<dbReference type="Gene3D" id="3.40.50.300">
    <property type="entry name" value="P-loop containing nucleotide triphosphate hydrolases"/>
    <property type="match status" value="2"/>
</dbReference>
<dbReference type="Pfam" id="PF00271">
    <property type="entry name" value="Helicase_C"/>
    <property type="match status" value="1"/>
</dbReference>
<dbReference type="Pfam" id="PF04851">
    <property type="entry name" value="ResIII"/>
    <property type="match status" value="1"/>
</dbReference>
<dbReference type="InterPro" id="IPR001650">
    <property type="entry name" value="Helicase_C-like"/>
</dbReference>
<dbReference type="SUPFAM" id="SSF52540">
    <property type="entry name" value="P-loop containing nucleoside triphosphate hydrolases"/>
    <property type="match status" value="1"/>
</dbReference>
<dbReference type="Pfam" id="PF08463">
    <property type="entry name" value="EcoEI_R_C"/>
    <property type="match status" value="1"/>
</dbReference>
<dbReference type="REBASE" id="490126">
    <property type="entry name" value="Rkr1001ORF7640P"/>
</dbReference>
<dbReference type="CDD" id="cd18799">
    <property type="entry name" value="SF2_C_EcoAI-like"/>
    <property type="match status" value="1"/>
</dbReference>
<evidence type="ECO:0000259" key="2">
    <source>
        <dbReference type="PROSITE" id="PS51192"/>
    </source>
</evidence>
<keyword evidence="1" id="KW-0175">Coiled coil</keyword>
<protein>
    <submittedName>
        <fullName evidence="3">DEAD/DEAH box helicase family protein</fullName>
    </submittedName>
</protein>
<dbReference type="InterPro" id="IPR050742">
    <property type="entry name" value="Helicase_Restrict-Modif_Enz"/>
</dbReference>
<feature type="domain" description="Helicase ATP-binding" evidence="2">
    <location>
        <begin position="364"/>
        <end position="522"/>
    </location>
</feature>
<dbReference type="PROSITE" id="PS51192">
    <property type="entry name" value="HELICASE_ATP_BIND_1"/>
    <property type="match status" value="1"/>
</dbReference>
<reference evidence="3 4" key="1">
    <citation type="submission" date="2020-12" db="EMBL/GenBank/DDBJ databases">
        <title>FDA dAtabase for Regulatory Grade micrObial Sequences (FDA-ARGOS): Supporting development and validation of Infectious Disease Dx tests.</title>
        <authorList>
            <person name="Sproer C."/>
            <person name="Gronow S."/>
            <person name="Severitt S."/>
            <person name="Schroder I."/>
            <person name="Tallon L."/>
            <person name="Sadzewicz L."/>
            <person name="Zhao X."/>
            <person name="Boylan J."/>
            <person name="Ott S."/>
            <person name="Bowen H."/>
            <person name="Vavikolanu K."/>
            <person name="Mehta A."/>
            <person name="Aluvathingal J."/>
            <person name="Nadendla S."/>
            <person name="Lowell S."/>
            <person name="Myers T."/>
            <person name="Yan Y."/>
            <person name="Sichtig H."/>
        </authorList>
    </citation>
    <scope>NUCLEOTIDE SEQUENCE [LARGE SCALE GENOMIC DNA]</scope>
    <source>
        <strain evidence="3 4">FDAARGOS_1001</strain>
    </source>
</reference>
<organism evidence="3 4">
    <name type="scientific">Rothia kristinae</name>
    <dbReference type="NCBI Taxonomy" id="37923"/>
    <lineage>
        <taxon>Bacteria</taxon>
        <taxon>Bacillati</taxon>
        <taxon>Actinomycetota</taxon>
        <taxon>Actinomycetes</taxon>
        <taxon>Micrococcales</taxon>
        <taxon>Micrococcaceae</taxon>
        <taxon>Rothia</taxon>
    </lineage>
</organism>
<dbReference type="PANTHER" id="PTHR47396:SF1">
    <property type="entry name" value="ATP-DEPENDENT HELICASE IRC3-RELATED"/>
    <property type="match status" value="1"/>
</dbReference>
<dbReference type="InterPro" id="IPR025285">
    <property type="entry name" value="DUF4145"/>
</dbReference>
<dbReference type="GO" id="GO:0006304">
    <property type="term" value="P:DNA modification"/>
    <property type="evidence" value="ECO:0007669"/>
    <property type="project" value="InterPro"/>
</dbReference>
<dbReference type="Pfam" id="PF13643">
    <property type="entry name" value="DUF4145"/>
    <property type="match status" value="1"/>
</dbReference>
<dbReference type="InterPro" id="IPR027417">
    <property type="entry name" value="P-loop_NTPase"/>
</dbReference>
<dbReference type="GO" id="GO:0016787">
    <property type="term" value="F:hydrolase activity"/>
    <property type="evidence" value="ECO:0007669"/>
    <property type="project" value="InterPro"/>
</dbReference>
<dbReference type="Gene3D" id="3.90.1570.30">
    <property type="match status" value="1"/>
</dbReference>
<evidence type="ECO:0000313" key="4">
    <source>
        <dbReference type="Proteomes" id="UP000595221"/>
    </source>
</evidence>
<dbReference type="InterPro" id="IPR006935">
    <property type="entry name" value="Helicase/UvrB_N"/>
</dbReference>
<name>A0A7T4T3X2_9MICC</name>
<dbReference type="RefSeq" id="WP_198489875.1">
    <property type="nucleotide sequence ID" value="NZ_CP066078.1"/>
</dbReference>
<proteinExistence type="predicted"/>
<evidence type="ECO:0000313" key="3">
    <source>
        <dbReference type="EMBL" id="QQC58848.1"/>
    </source>
</evidence>
<dbReference type="Proteomes" id="UP000595221">
    <property type="component" value="Chromosome"/>
</dbReference>
<dbReference type="SMART" id="SM00487">
    <property type="entry name" value="DEXDc"/>
    <property type="match status" value="1"/>
</dbReference>
<keyword evidence="3" id="KW-0378">Hydrolase</keyword>
<dbReference type="AlphaFoldDB" id="A0A7T4T3X2"/>
<dbReference type="GO" id="GO:0005829">
    <property type="term" value="C:cytosol"/>
    <property type="evidence" value="ECO:0007669"/>
    <property type="project" value="TreeGrafter"/>
</dbReference>
<evidence type="ECO:0000256" key="1">
    <source>
        <dbReference type="SAM" id="Coils"/>
    </source>
</evidence>
<sequence length="1128" mass="127447">MGNFDFVKTEWPEIHEPCVRAESYVASDPRAACFYARRAIEILVTYLYDLKGYPQPYRDDLAAHINAPEFVAGAGPKVVAKLNYLRKLGNDAVHQDRHIAPRDALGALKELFHVMISAAFLNFAHPDNVPTGRQFDPQLARRAAPLTPEEVQRLAQKFQEQDRKHREELERSRQEMAEKDAEIARLREEIAAGQAAKTVKDDHDYQEDETRDRFIDLLLREAGWPLDDPRDREYPVTGMPTPSGRGRVDYVLWGSNGLPLAVVEAKRTRRSAEHGRDQARYYADALEEETGQRPIIFYTNGQDHHLWDDAMGYPPRPVSGFLTEDELGRLIARRRTRTPLSEEPINTGTAGRDYQQRAIRAVDAAFDAKRREALLVMATGTGKTRTVVALVEQLTNAHWVKNVLFLADRTALVKQAAKAFAENLPDSGGIVNLLESRSCAGRIYLSTYPTILNLIQQKDDTGRRFGPGYFDLIVVDEAHRSVYAKYREIFDYFDAYLIGLTATPKEEVDRNTYELFGQEEGVPTDAYTLDEAIADGYLVPPHSVSFEGQYLHRGIRYADLTEEEKAEWDALEWDENGEIPDAVSAEQLNKILFNAPTVDNVLTALMEQGRKVADGDRLGKTIIFAKSQRHAEFILERCEKLWPELGGRFAQVITHQSYAAEKAIEDFTDSDSAPHLAISVDMLDTGIDAPAVVNLVFFKDVHSPTKFWQMIGRGTRLCEDLYGPGQDKEDFFVFDFCGNLEYFNQQMDATQGSTQPSMSTRLFLTRAQILQALDADTPDADAQAGAKQARAAHADWLHRTVAGMNLENPLVRRHRFAVEKYSDAASWHRLDTAAVEELEPLAQLPTAVTDPDVDAKRFDILLLRGQLARLTADESTWESVALTVQEIAGKLEELFRIDAVRRHAELIQELTTEEWWQDATVAMLEQARTALRGVVRLIEKTRRNPVYTDFVDTLGTATPVELRQVTPGLNAKRFKEKATAYLREHEDDIALQKLRRGRQLTPSDLESLERMLVQAGGGAEDIERAKQTDGGLGVFIRSLVGLERAAVMEKFTEFLDEGRNSADQIRFVRMIVDELVERGVMEPGRLFEDPYTAKSSKGPELYFPPERVIQLADRLREVNLRARVPEAS</sequence>
<keyword evidence="3" id="KW-0347">Helicase</keyword>
<keyword evidence="3" id="KW-0547">Nucleotide-binding</keyword>
<dbReference type="InterPro" id="IPR014001">
    <property type="entry name" value="Helicase_ATP-bd"/>
</dbReference>
<dbReference type="GO" id="GO:0004386">
    <property type="term" value="F:helicase activity"/>
    <property type="evidence" value="ECO:0007669"/>
    <property type="project" value="UniProtKB-KW"/>
</dbReference>
<dbReference type="GO" id="GO:0003677">
    <property type="term" value="F:DNA binding"/>
    <property type="evidence" value="ECO:0007669"/>
    <property type="project" value="InterPro"/>
</dbReference>
<dbReference type="CDD" id="cd18032">
    <property type="entry name" value="DEXHc_RE_I_III_res"/>
    <property type="match status" value="1"/>
</dbReference>
<dbReference type="PANTHER" id="PTHR47396">
    <property type="entry name" value="TYPE I RESTRICTION ENZYME ECOKI R PROTEIN"/>
    <property type="match status" value="1"/>
</dbReference>
<gene>
    <name evidence="3" type="ORF">I6H58_07665</name>
</gene>
<dbReference type="EMBL" id="CP066078">
    <property type="protein sequence ID" value="QQC58848.1"/>
    <property type="molecule type" value="Genomic_DNA"/>
</dbReference>